<evidence type="ECO:0000259" key="4">
    <source>
        <dbReference type="SMART" id="SM00895"/>
    </source>
</evidence>
<dbReference type="SUPFAM" id="SSF48008">
    <property type="entry name" value="GntR ligand-binding domain-like"/>
    <property type="match status" value="1"/>
</dbReference>
<dbReference type="AlphaFoldDB" id="A0A848KZV2"/>
<comment type="caution">
    <text evidence="5">The sequence shown here is derived from an EMBL/GenBank/DDBJ whole genome shotgun (WGS) entry which is preliminary data.</text>
</comment>
<evidence type="ECO:0000256" key="3">
    <source>
        <dbReference type="ARBA" id="ARBA00023163"/>
    </source>
</evidence>
<dbReference type="EMBL" id="JABBNB010000009">
    <property type="protein sequence ID" value="NMO01731.1"/>
    <property type="molecule type" value="Genomic_DNA"/>
</dbReference>
<protein>
    <submittedName>
        <fullName evidence="5">FCD domain-containing protein</fullName>
    </submittedName>
</protein>
<organism evidence="5 6">
    <name type="scientific">Gordonia asplenii</name>
    <dbReference type="NCBI Taxonomy" id="2725283"/>
    <lineage>
        <taxon>Bacteria</taxon>
        <taxon>Bacillati</taxon>
        <taxon>Actinomycetota</taxon>
        <taxon>Actinomycetes</taxon>
        <taxon>Mycobacteriales</taxon>
        <taxon>Gordoniaceae</taxon>
        <taxon>Gordonia</taxon>
    </lineage>
</organism>
<dbReference type="Proteomes" id="UP000550729">
    <property type="component" value="Unassembled WGS sequence"/>
</dbReference>
<keyword evidence="1" id="KW-0805">Transcription regulation</keyword>
<dbReference type="SMART" id="SM00895">
    <property type="entry name" value="FCD"/>
    <property type="match status" value="1"/>
</dbReference>
<dbReference type="Pfam" id="PF07729">
    <property type="entry name" value="FCD"/>
    <property type="match status" value="1"/>
</dbReference>
<keyword evidence="3" id="KW-0804">Transcription</keyword>
<evidence type="ECO:0000313" key="6">
    <source>
        <dbReference type="Proteomes" id="UP000550729"/>
    </source>
</evidence>
<dbReference type="InterPro" id="IPR009057">
    <property type="entry name" value="Homeodomain-like_sf"/>
</dbReference>
<accession>A0A848KZV2</accession>
<keyword evidence="2" id="KW-0238">DNA-binding</keyword>
<evidence type="ECO:0000256" key="1">
    <source>
        <dbReference type="ARBA" id="ARBA00023015"/>
    </source>
</evidence>
<dbReference type="InterPro" id="IPR008920">
    <property type="entry name" value="TF_FadR/GntR_C"/>
</dbReference>
<evidence type="ECO:0000313" key="5">
    <source>
        <dbReference type="EMBL" id="NMO01731.1"/>
    </source>
</evidence>
<dbReference type="GO" id="GO:0003677">
    <property type="term" value="F:DNA binding"/>
    <property type="evidence" value="ECO:0007669"/>
    <property type="project" value="UniProtKB-KW"/>
</dbReference>
<dbReference type="InterPro" id="IPR011711">
    <property type="entry name" value="GntR_C"/>
</dbReference>
<dbReference type="Pfam" id="PF13565">
    <property type="entry name" value="HTH_32"/>
    <property type="match status" value="1"/>
</dbReference>
<evidence type="ECO:0000256" key="2">
    <source>
        <dbReference type="ARBA" id="ARBA00023125"/>
    </source>
</evidence>
<keyword evidence="6" id="KW-1185">Reference proteome</keyword>
<feature type="domain" description="GntR C-terminal" evidence="4">
    <location>
        <begin position="410"/>
        <end position="534"/>
    </location>
</feature>
<dbReference type="SUPFAM" id="SSF46689">
    <property type="entry name" value="Homeodomain-like"/>
    <property type="match status" value="1"/>
</dbReference>
<gene>
    <name evidence="5" type="ORF">HH308_10945</name>
</gene>
<dbReference type="PANTHER" id="PTHR43537">
    <property type="entry name" value="TRANSCRIPTIONAL REGULATOR, GNTR FAMILY"/>
    <property type="match status" value="1"/>
</dbReference>
<sequence>MFDPRPSALDLSDPCTAESEVSRVGRVKADVPGLQPGDREALRRIARSRRVPHGLATRAQLVVDCADLGISGAAQRASVSETTAAKWWRRYREGGIGALHDVPRRGRPTAPDDVVRRVLGCALEDPPAGAARWSTRTIADATGVSQASVSRIRRRSFPKESPISPLLQQLSTAILTYVDVGESGCAVGFAASNGESAVERDPPPALADAVETVVCARLLRPTYDARATTLLNRLTRHVSGPMTVIVDCEIDDAARQWISRHPDVDVDVHHVPGADWLTMRQAIWDTIDLSQATQLREVQQLIRAARRDGVEEFSWWRTTDPASVLRTASVAAKEPPGGDLSYVVRGICMALSAGDLSAGDAVSPRSIARLSGVSPGRVADALAVMAEDALIDRQSGRYLIPALTTRDVIETYTARGLLGTAIARRLASDESELPPVVEEQLAGIARCHESGRLSEASAIDLDLQDELARACGMPRIGAMFIRLTLQLRLFIAIFGLHYRYPTAEILADDGLILAEIRRGDPEAAVAAWRRKIDNCAQYMLNFATERPVKS</sequence>
<reference evidence="5 6" key="1">
    <citation type="submission" date="2020-04" db="EMBL/GenBank/DDBJ databases">
        <title>Gordonia sp. nov. TBRC 11910.</title>
        <authorList>
            <person name="Suriyachadkun C."/>
        </authorList>
    </citation>
    <scope>NUCLEOTIDE SEQUENCE [LARGE SCALE GENOMIC DNA]</scope>
    <source>
        <strain evidence="5 6">TBRC 11910</strain>
    </source>
</reference>
<name>A0A848KZV2_9ACTN</name>
<dbReference type="PANTHER" id="PTHR43537:SF5">
    <property type="entry name" value="UXU OPERON TRANSCRIPTIONAL REGULATOR"/>
    <property type="match status" value="1"/>
</dbReference>
<proteinExistence type="predicted"/>
<dbReference type="Gene3D" id="1.20.120.530">
    <property type="entry name" value="GntR ligand-binding domain-like"/>
    <property type="match status" value="1"/>
</dbReference>